<comment type="caution">
    <text evidence="2">The sequence shown here is derived from an EMBL/GenBank/DDBJ whole genome shotgun (WGS) entry which is preliminary data.</text>
</comment>
<evidence type="ECO:0000313" key="2">
    <source>
        <dbReference type="EMBL" id="KAK9720336.1"/>
    </source>
</evidence>
<evidence type="ECO:0000256" key="1">
    <source>
        <dbReference type="SAM" id="MobiDB-lite"/>
    </source>
</evidence>
<organism evidence="2 3">
    <name type="scientific">Popillia japonica</name>
    <name type="common">Japanese beetle</name>
    <dbReference type="NCBI Taxonomy" id="7064"/>
    <lineage>
        <taxon>Eukaryota</taxon>
        <taxon>Metazoa</taxon>
        <taxon>Ecdysozoa</taxon>
        <taxon>Arthropoda</taxon>
        <taxon>Hexapoda</taxon>
        <taxon>Insecta</taxon>
        <taxon>Pterygota</taxon>
        <taxon>Neoptera</taxon>
        <taxon>Endopterygota</taxon>
        <taxon>Coleoptera</taxon>
        <taxon>Polyphaga</taxon>
        <taxon>Scarabaeiformia</taxon>
        <taxon>Scarabaeidae</taxon>
        <taxon>Rutelinae</taxon>
        <taxon>Popillia</taxon>
    </lineage>
</organism>
<dbReference type="EMBL" id="JASPKY010000211">
    <property type="protein sequence ID" value="KAK9720336.1"/>
    <property type="molecule type" value="Genomic_DNA"/>
</dbReference>
<name>A0AAW1KJK8_POPJA</name>
<keyword evidence="3" id="KW-1185">Reference proteome</keyword>
<dbReference type="Proteomes" id="UP001458880">
    <property type="component" value="Unassembled WGS sequence"/>
</dbReference>
<feature type="region of interest" description="Disordered" evidence="1">
    <location>
        <begin position="69"/>
        <end position="91"/>
    </location>
</feature>
<accession>A0AAW1KJK8</accession>
<dbReference type="AlphaFoldDB" id="A0AAW1KJK8"/>
<reference evidence="2 3" key="1">
    <citation type="journal article" date="2024" name="BMC Genomics">
        <title>De novo assembly and annotation of Popillia japonica's genome with initial clues to its potential as an invasive pest.</title>
        <authorList>
            <person name="Cucini C."/>
            <person name="Boschi S."/>
            <person name="Funari R."/>
            <person name="Cardaioli E."/>
            <person name="Iannotti N."/>
            <person name="Marturano G."/>
            <person name="Paoli F."/>
            <person name="Bruttini M."/>
            <person name="Carapelli A."/>
            <person name="Frati F."/>
            <person name="Nardi F."/>
        </authorList>
    </citation>
    <scope>NUCLEOTIDE SEQUENCE [LARGE SCALE GENOMIC DNA]</scope>
    <source>
        <strain evidence="2">DMR45628</strain>
    </source>
</reference>
<proteinExistence type="predicted"/>
<protein>
    <submittedName>
        <fullName evidence="2">Uncharacterized protein</fullName>
    </submittedName>
</protein>
<gene>
    <name evidence="2" type="ORF">QE152_g22105</name>
</gene>
<sequence>MAPLNKPELVTTLRFEARYNGRILTYLGLKLLSNAVFGKIMEKTMVWIPMKVMQQYWWLQTREGFPNDMGGYEIGEDENGKVPSSVQQRESVRLGKREKETYAIRKLRAGN</sequence>
<evidence type="ECO:0000313" key="3">
    <source>
        <dbReference type="Proteomes" id="UP001458880"/>
    </source>
</evidence>